<evidence type="ECO:0000256" key="1">
    <source>
        <dbReference type="SAM" id="MobiDB-lite"/>
    </source>
</evidence>
<dbReference type="SUPFAM" id="SSF52518">
    <property type="entry name" value="Thiamin diphosphate-binding fold (THDP-binding)"/>
    <property type="match status" value="1"/>
</dbReference>
<gene>
    <name evidence="3" type="ORF">ABZ931_25040</name>
</gene>
<dbReference type="InterPro" id="IPR051157">
    <property type="entry name" value="PDH/Transketolase"/>
</dbReference>
<accession>A0ABV3B483</accession>
<dbReference type="SUPFAM" id="SSF52922">
    <property type="entry name" value="TK C-terminal domain-like"/>
    <property type="match status" value="1"/>
</dbReference>
<dbReference type="Pfam" id="PF02779">
    <property type="entry name" value="Transket_pyr"/>
    <property type="match status" value="1"/>
</dbReference>
<dbReference type="RefSeq" id="WP_359698250.1">
    <property type="nucleotide sequence ID" value="NZ_JBEYXT010000130.1"/>
</dbReference>
<keyword evidence="4" id="KW-1185">Reference proteome</keyword>
<feature type="region of interest" description="Disordered" evidence="1">
    <location>
        <begin position="1"/>
        <end position="35"/>
    </location>
</feature>
<dbReference type="InterPro" id="IPR009014">
    <property type="entry name" value="Transketo_C/PFOR_II"/>
</dbReference>
<dbReference type="Gene3D" id="3.40.50.920">
    <property type="match status" value="1"/>
</dbReference>
<feature type="domain" description="Transketolase-like pyrimidine-binding" evidence="2">
    <location>
        <begin position="35"/>
        <end position="199"/>
    </location>
</feature>
<evidence type="ECO:0000313" key="4">
    <source>
        <dbReference type="Proteomes" id="UP001551189"/>
    </source>
</evidence>
<name>A0ABV3B483_9ACTN</name>
<evidence type="ECO:0000259" key="2">
    <source>
        <dbReference type="SMART" id="SM00861"/>
    </source>
</evidence>
<dbReference type="Gene3D" id="3.40.50.970">
    <property type="match status" value="1"/>
</dbReference>
<proteinExistence type="predicted"/>
<evidence type="ECO:0000313" key="3">
    <source>
        <dbReference type="EMBL" id="MEU6804247.1"/>
    </source>
</evidence>
<comment type="caution">
    <text evidence="3">The sequence shown here is derived from an EMBL/GenBank/DDBJ whole genome shotgun (WGS) entry which is preliminary data.</text>
</comment>
<protein>
    <submittedName>
        <fullName evidence="3">Transketolase</fullName>
    </submittedName>
</protein>
<organism evidence="3 4">
    <name type="scientific">Streptomyces neyagawaensis</name>
    <dbReference type="NCBI Taxonomy" id="42238"/>
    <lineage>
        <taxon>Bacteria</taxon>
        <taxon>Bacillati</taxon>
        <taxon>Actinomycetota</taxon>
        <taxon>Actinomycetes</taxon>
        <taxon>Kitasatosporales</taxon>
        <taxon>Streptomycetaceae</taxon>
        <taxon>Streptomyces</taxon>
    </lineage>
</organism>
<dbReference type="InterPro" id="IPR029061">
    <property type="entry name" value="THDP-binding"/>
</dbReference>
<reference evidence="3 4" key="1">
    <citation type="submission" date="2024-06" db="EMBL/GenBank/DDBJ databases">
        <title>The Natural Products Discovery Center: Release of the First 8490 Sequenced Strains for Exploring Actinobacteria Biosynthetic Diversity.</title>
        <authorList>
            <person name="Kalkreuter E."/>
            <person name="Kautsar S.A."/>
            <person name="Yang D."/>
            <person name="Bader C.D."/>
            <person name="Teijaro C.N."/>
            <person name="Fluegel L."/>
            <person name="Davis C.M."/>
            <person name="Simpson J.R."/>
            <person name="Lauterbach L."/>
            <person name="Steele A.D."/>
            <person name="Gui C."/>
            <person name="Meng S."/>
            <person name="Li G."/>
            <person name="Viehrig K."/>
            <person name="Ye F."/>
            <person name="Su P."/>
            <person name="Kiefer A.F."/>
            <person name="Nichols A."/>
            <person name="Cepeda A.J."/>
            <person name="Yan W."/>
            <person name="Fan B."/>
            <person name="Jiang Y."/>
            <person name="Adhikari A."/>
            <person name="Zheng C.-J."/>
            <person name="Schuster L."/>
            <person name="Cowan T.M."/>
            <person name="Smanski M.J."/>
            <person name="Chevrette M.G."/>
            <person name="De Carvalho L.P.S."/>
            <person name="Shen B."/>
        </authorList>
    </citation>
    <scope>NUCLEOTIDE SEQUENCE [LARGE SCALE GENOMIC DNA]</scope>
    <source>
        <strain evidence="3 4">NPDC046851</strain>
    </source>
</reference>
<dbReference type="InterPro" id="IPR005475">
    <property type="entry name" value="Transketolase-like_Pyr-bd"/>
</dbReference>
<dbReference type="Proteomes" id="UP001551189">
    <property type="component" value="Unassembled WGS sequence"/>
</dbReference>
<dbReference type="EMBL" id="JBEYXT010000130">
    <property type="protein sequence ID" value="MEU6804247.1"/>
    <property type="molecule type" value="Genomic_DNA"/>
</dbReference>
<dbReference type="SMART" id="SM00861">
    <property type="entry name" value="Transket_pyr"/>
    <property type="match status" value="1"/>
</dbReference>
<dbReference type="PANTHER" id="PTHR43825:SF1">
    <property type="entry name" value="TRANSKETOLASE-LIKE PYRIMIDINE-BINDING DOMAIN-CONTAINING PROTEIN"/>
    <property type="match status" value="1"/>
</dbReference>
<dbReference type="CDD" id="cd07033">
    <property type="entry name" value="TPP_PYR_DXS_TK_like"/>
    <property type="match status" value="1"/>
</dbReference>
<sequence>MTTTDERAVPLTTHAPGAPAAEPAPPPTDERPVTLSGRDAYRDELTRLAASDDTIVCLEADLGGKGHPFQAAHPERFFNLGIAEGAMVDMAAGLAAGGHKPFVSTFAPFAALRAAESLKLTLGYLAAGVTVVAPYAGVSGAWFGTTHHCLEDLAILRSVPGVTIAAPYGDAEMRAVVREAVRSGRPHYIRTGRNATYASLPLPHPLPDGELPLVNWEFRAGPDDVCLVSVGEEGTRLALAARRATPGTAHAHLVYLDHENLTHAATELARHHCRFVVVEEHRGQGGVAEALALLLPQARVTSVSADRSWPAHGGDHEEVMAALGLDLPAVLAAVEKAGSHVEKAGARARVPAG</sequence>
<dbReference type="PANTHER" id="PTHR43825">
    <property type="entry name" value="PYRUVATE DEHYDROGENASE E1 COMPONENT"/>
    <property type="match status" value="1"/>
</dbReference>